<dbReference type="InterPro" id="IPR008974">
    <property type="entry name" value="TRAF-like"/>
</dbReference>
<dbReference type="InterPro" id="IPR002083">
    <property type="entry name" value="MATH/TRAF_dom"/>
</dbReference>
<dbReference type="PANTHER" id="PTHR46162:SF23">
    <property type="entry name" value="MATH DOMAIN-CONTAINING PROTEIN"/>
    <property type="match status" value="1"/>
</dbReference>
<dbReference type="AlphaFoldDB" id="A0A816ND08"/>
<organism evidence="2">
    <name type="scientific">Brassica napus</name>
    <name type="common">Rape</name>
    <dbReference type="NCBI Taxonomy" id="3708"/>
    <lineage>
        <taxon>Eukaryota</taxon>
        <taxon>Viridiplantae</taxon>
        <taxon>Streptophyta</taxon>
        <taxon>Embryophyta</taxon>
        <taxon>Tracheophyta</taxon>
        <taxon>Spermatophyta</taxon>
        <taxon>Magnoliopsida</taxon>
        <taxon>eudicotyledons</taxon>
        <taxon>Gunneridae</taxon>
        <taxon>Pentapetalae</taxon>
        <taxon>rosids</taxon>
        <taxon>malvids</taxon>
        <taxon>Brassicales</taxon>
        <taxon>Brassicaceae</taxon>
        <taxon>Brassiceae</taxon>
        <taxon>Brassica</taxon>
    </lineage>
</organism>
<proteinExistence type="predicted"/>
<dbReference type="EMBL" id="HG994363">
    <property type="protein sequence ID" value="CAF2034203.1"/>
    <property type="molecule type" value="Genomic_DNA"/>
</dbReference>
<evidence type="ECO:0000259" key="1">
    <source>
        <dbReference type="PROSITE" id="PS50144"/>
    </source>
</evidence>
<name>A0A816ND08_BRANA</name>
<dbReference type="Pfam" id="PF22486">
    <property type="entry name" value="MATH_2"/>
    <property type="match status" value="2"/>
</dbReference>
<dbReference type="SMART" id="SM00061">
    <property type="entry name" value="MATH"/>
    <property type="match status" value="2"/>
</dbReference>
<dbReference type="SUPFAM" id="SSF49599">
    <property type="entry name" value="TRAF domain-like"/>
    <property type="match status" value="2"/>
</dbReference>
<sequence length="306" mass="35517">MSRPIPIESKNNIIFSIYFCYYHDQLQVSIFSFSLFTVMVQEFKKNHTNSHLFKIDNFSLLTKYEIDCIESSVFDLCGRKWKILVNYDEDEEHVSIFLENQDPLDVELEYQVYVVSQLKAVWYPKVNVKWDFSASSKPIAKGITNLMSLDDLKSKGFLIEDCCMFGASLPDQKTERPGTAECFSLIEKPLNNKVTWMMTKFSSFDPEKAHQSNEFIVGNRKWRIEVHPRGHEEAKGESCSVYLVGEGYINNAPKTKTFAKSKLRVLDKLIGIILRQPILIGLMKNMMTLMVLWSSCHCRNFVNLIW</sequence>
<reference evidence="2" key="1">
    <citation type="submission" date="2021-01" db="EMBL/GenBank/DDBJ databases">
        <authorList>
            <consortium name="Genoscope - CEA"/>
            <person name="William W."/>
        </authorList>
    </citation>
    <scope>NUCLEOTIDE SEQUENCE</scope>
</reference>
<dbReference type="Proteomes" id="UP001295469">
    <property type="component" value="Chromosome A09"/>
</dbReference>
<dbReference type="Gene3D" id="2.60.210.10">
    <property type="entry name" value="Apoptosis, Tumor Necrosis Factor Receptor Associated Protein 2, Chain A"/>
    <property type="match status" value="2"/>
</dbReference>
<dbReference type="PROSITE" id="PS50144">
    <property type="entry name" value="MATH"/>
    <property type="match status" value="2"/>
</dbReference>
<feature type="domain" description="MATH" evidence="1">
    <location>
        <begin position="48"/>
        <end position="169"/>
    </location>
</feature>
<accession>A0A816ND08</accession>
<gene>
    <name evidence="2" type="ORF">DARMORV10_A09P00010.1</name>
</gene>
<protein>
    <submittedName>
        <fullName evidence="2">(rape) hypothetical protein</fullName>
    </submittedName>
</protein>
<dbReference type="PANTHER" id="PTHR46162">
    <property type="entry name" value="TRAF-LIKE FAMILY PROTEIN"/>
    <property type="match status" value="1"/>
</dbReference>
<feature type="domain" description="MATH" evidence="1">
    <location>
        <begin position="191"/>
        <end position="306"/>
    </location>
</feature>
<evidence type="ECO:0000313" key="2">
    <source>
        <dbReference type="EMBL" id="CAF2034203.1"/>
    </source>
</evidence>
<dbReference type="CDD" id="cd00121">
    <property type="entry name" value="MATH"/>
    <property type="match status" value="2"/>
</dbReference>